<protein>
    <submittedName>
        <fullName evidence="11">Short transient receptor potential channel 5</fullName>
    </submittedName>
</protein>
<evidence type="ECO:0000256" key="9">
    <source>
        <dbReference type="SAM" id="Phobius"/>
    </source>
</evidence>
<sequence>MFHKFVERVKQDVDPSRLIRETSEEIGHASPESDKKSHREQLLEALRKENPHEVLAVIVRGNEENTKTLRTLNYECKAVAQRQKQRRQLIREEDCLSCSIKKIPKRILACIKKCCWGCCSQCCTDYQQPTEDQIEEEKQWIEILSNPLYISLEWLWRIHSKSGSVVTTLEENGNNPREVLIIEQRAAFTCAIYAEKEKENENQDVVATALRDSHLLEMIAGNDQHKDEYQRRANQIEEFAIAVVGGSTRDQLLDIMDKRGNGCLKQKTPNEFSQSLSLLKIAAVEERKKFVASAKCESILNEVIYFGWPGWQKKEWMHKILWSFLVLLVTITLCIPYTLYTAFKDCFCRSCCHQGGPKYWKFFQQWFEHPYYKFVNHTTWYMAFLALLYACSFHGQNTLEGTWTGLDGIDQAVLAFVLGFLVQEVLAVNREGFHVYKSKWWNVVDSLIILAFVVSYVIWYSGNKWEPQNVAFVFADVIFSGAIVMSFFHLTHIFQVNSVLGPLQLSLYRMLNDVFHFLLLFLVLYLSFATGLAKIYRYYVASQLELKKRNETHHEETHPYTSH</sequence>
<dbReference type="GO" id="GO:0070679">
    <property type="term" value="F:inositol 1,4,5 trisphosphate binding"/>
    <property type="evidence" value="ECO:0007669"/>
    <property type="project" value="TreeGrafter"/>
</dbReference>
<keyword evidence="4 9" id="KW-1133">Transmembrane helix</keyword>
<dbReference type="Pfam" id="PF00520">
    <property type="entry name" value="Ion_trans"/>
    <property type="match status" value="1"/>
</dbReference>
<keyword evidence="7" id="KW-0407">Ion channel</keyword>
<dbReference type="AlphaFoldDB" id="A0AAD9Q6R0"/>
<evidence type="ECO:0000256" key="3">
    <source>
        <dbReference type="ARBA" id="ARBA00022692"/>
    </source>
</evidence>
<evidence type="ECO:0000256" key="1">
    <source>
        <dbReference type="ARBA" id="ARBA00004141"/>
    </source>
</evidence>
<evidence type="ECO:0000256" key="5">
    <source>
        <dbReference type="ARBA" id="ARBA00023065"/>
    </source>
</evidence>
<feature type="transmembrane region" description="Helical" evidence="9">
    <location>
        <begin position="471"/>
        <end position="494"/>
    </location>
</feature>
<feature type="region of interest" description="Disordered" evidence="8">
    <location>
        <begin position="20"/>
        <end position="40"/>
    </location>
</feature>
<dbReference type="GO" id="GO:0015279">
    <property type="term" value="F:store-operated calcium channel activity"/>
    <property type="evidence" value="ECO:0007669"/>
    <property type="project" value="TreeGrafter"/>
</dbReference>
<reference evidence="11" key="1">
    <citation type="journal article" date="2023" name="G3 (Bethesda)">
        <title>Whole genome assembly and annotation of the endangered Caribbean coral Acropora cervicornis.</title>
        <authorList>
            <person name="Selwyn J.D."/>
            <person name="Vollmer S.V."/>
        </authorList>
    </citation>
    <scope>NUCLEOTIDE SEQUENCE</scope>
    <source>
        <strain evidence="11">K2</strain>
    </source>
</reference>
<reference evidence="11" key="2">
    <citation type="journal article" date="2023" name="Science">
        <title>Genomic signatures of disease resistance in endangered staghorn corals.</title>
        <authorList>
            <person name="Vollmer S.V."/>
            <person name="Selwyn J.D."/>
            <person name="Despard B.A."/>
            <person name="Roesel C.L."/>
        </authorList>
    </citation>
    <scope>NUCLEOTIDE SEQUENCE</scope>
    <source>
        <strain evidence="11">K2</strain>
    </source>
</reference>
<keyword evidence="3 9" id="KW-0812">Transmembrane</keyword>
<dbReference type="GO" id="GO:0034703">
    <property type="term" value="C:cation channel complex"/>
    <property type="evidence" value="ECO:0007669"/>
    <property type="project" value="TreeGrafter"/>
</dbReference>
<comment type="caution">
    <text evidence="11">The sequence shown here is derived from an EMBL/GenBank/DDBJ whole genome shotgun (WGS) entry which is preliminary data.</text>
</comment>
<keyword evidence="5" id="KW-0406">Ion transport</keyword>
<gene>
    <name evidence="11" type="ORF">P5673_023020</name>
</gene>
<comment type="subcellular location">
    <subcellularLocation>
        <location evidence="1">Membrane</location>
        <topology evidence="1">Multi-pass membrane protein</topology>
    </subcellularLocation>
</comment>
<evidence type="ECO:0000256" key="4">
    <source>
        <dbReference type="ARBA" id="ARBA00022989"/>
    </source>
</evidence>
<feature type="transmembrane region" description="Helical" evidence="9">
    <location>
        <begin position="440"/>
        <end position="459"/>
    </location>
</feature>
<proteinExistence type="predicted"/>
<keyword evidence="11" id="KW-0675">Receptor</keyword>
<dbReference type="GO" id="GO:0005886">
    <property type="term" value="C:plasma membrane"/>
    <property type="evidence" value="ECO:0007669"/>
    <property type="project" value="TreeGrafter"/>
</dbReference>
<dbReference type="PANTHER" id="PTHR10117">
    <property type="entry name" value="TRANSIENT RECEPTOR POTENTIAL CHANNEL"/>
    <property type="match status" value="1"/>
</dbReference>
<evidence type="ECO:0000256" key="2">
    <source>
        <dbReference type="ARBA" id="ARBA00022448"/>
    </source>
</evidence>
<keyword evidence="2" id="KW-0813">Transport</keyword>
<evidence type="ECO:0000313" key="12">
    <source>
        <dbReference type="Proteomes" id="UP001249851"/>
    </source>
</evidence>
<evidence type="ECO:0000256" key="7">
    <source>
        <dbReference type="ARBA" id="ARBA00023303"/>
    </source>
</evidence>
<evidence type="ECO:0000256" key="8">
    <source>
        <dbReference type="SAM" id="MobiDB-lite"/>
    </source>
</evidence>
<evidence type="ECO:0000313" key="11">
    <source>
        <dbReference type="EMBL" id="KAK2555381.1"/>
    </source>
</evidence>
<feature type="transmembrane region" description="Helical" evidence="9">
    <location>
        <begin position="411"/>
        <end position="428"/>
    </location>
</feature>
<dbReference type="GO" id="GO:0051480">
    <property type="term" value="P:regulation of cytosolic calcium ion concentration"/>
    <property type="evidence" value="ECO:0007669"/>
    <property type="project" value="TreeGrafter"/>
</dbReference>
<feature type="transmembrane region" description="Helical" evidence="9">
    <location>
        <begin position="514"/>
        <end position="539"/>
    </location>
</feature>
<feature type="domain" description="Ion transport" evidence="10">
    <location>
        <begin position="390"/>
        <end position="537"/>
    </location>
</feature>
<dbReference type="EMBL" id="JARQWQ010000063">
    <property type="protein sequence ID" value="KAK2555381.1"/>
    <property type="molecule type" value="Genomic_DNA"/>
</dbReference>
<feature type="transmembrane region" description="Helical" evidence="9">
    <location>
        <begin position="380"/>
        <end position="399"/>
    </location>
</feature>
<accession>A0AAD9Q6R0</accession>
<dbReference type="Proteomes" id="UP001249851">
    <property type="component" value="Unassembled WGS sequence"/>
</dbReference>
<name>A0AAD9Q6R0_ACRCE</name>
<keyword evidence="6 9" id="KW-0472">Membrane</keyword>
<dbReference type="InterPro" id="IPR005821">
    <property type="entry name" value="Ion_trans_dom"/>
</dbReference>
<feature type="transmembrane region" description="Helical" evidence="9">
    <location>
        <begin position="320"/>
        <end position="340"/>
    </location>
</feature>
<dbReference type="InterPro" id="IPR002153">
    <property type="entry name" value="TRPC_channel"/>
</dbReference>
<evidence type="ECO:0000256" key="6">
    <source>
        <dbReference type="ARBA" id="ARBA00023136"/>
    </source>
</evidence>
<organism evidence="11 12">
    <name type="scientific">Acropora cervicornis</name>
    <name type="common">Staghorn coral</name>
    <dbReference type="NCBI Taxonomy" id="6130"/>
    <lineage>
        <taxon>Eukaryota</taxon>
        <taxon>Metazoa</taxon>
        <taxon>Cnidaria</taxon>
        <taxon>Anthozoa</taxon>
        <taxon>Hexacorallia</taxon>
        <taxon>Scleractinia</taxon>
        <taxon>Astrocoeniina</taxon>
        <taxon>Acroporidae</taxon>
        <taxon>Acropora</taxon>
    </lineage>
</organism>
<evidence type="ECO:0000259" key="10">
    <source>
        <dbReference type="Pfam" id="PF00520"/>
    </source>
</evidence>
<keyword evidence="12" id="KW-1185">Reference proteome</keyword>
<dbReference type="PANTHER" id="PTHR10117:SF54">
    <property type="entry name" value="TRANSIENT RECEPTOR POTENTIAL-GAMMA PROTEIN"/>
    <property type="match status" value="1"/>
</dbReference>